<dbReference type="RefSeq" id="XP_043060065.1">
    <property type="nucleotide sequence ID" value="XM_043203440.1"/>
</dbReference>
<feature type="compositionally biased region" description="Basic residues" evidence="1">
    <location>
        <begin position="143"/>
        <end position="154"/>
    </location>
</feature>
<dbReference type="AlphaFoldDB" id="A0AAN6I5V0"/>
<reference evidence="3" key="1">
    <citation type="journal article" date="2021" name="G3 (Bethesda)">
        <title>Genomic diversity, chromosomal rearrangements, and interspecies hybridization in the ogataea polymorpha species complex.</title>
        <authorList>
            <person name="Hanson S.J."/>
            <person name="Cinneide E.O."/>
            <person name="Salzberg L.I."/>
            <person name="Wolfe K.H."/>
            <person name="McGowan J."/>
            <person name="Fitzpatrick D.A."/>
            <person name="Matlin K."/>
        </authorList>
    </citation>
    <scope>NUCLEOTIDE SEQUENCE</scope>
    <source>
        <strain evidence="3">61-244</strain>
    </source>
</reference>
<gene>
    <name evidence="3" type="ORF">KL928_002911</name>
</gene>
<feature type="compositionally biased region" description="Basic and acidic residues" evidence="1">
    <location>
        <begin position="213"/>
        <end position="226"/>
    </location>
</feature>
<evidence type="ECO:0000259" key="2">
    <source>
        <dbReference type="Pfam" id="PF07393"/>
    </source>
</evidence>
<evidence type="ECO:0000256" key="1">
    <source>
        <dbReference type="SAM" id="MobiDB-lite"/>
    </source>
</evidence>
<dbReference type="InterPro" id="IPR048627">
    <property type="entry name" value="Sec10_HB"/>
</dbReference>
<feature type="compositionally biased region" description="Basic and acidic residues" evidence="1">
    <location>
        <begin position="155"/>
        <end position="166"/>
    </location>
</feature>
<dbReference type="EMBL" id="JAHLUX010000005">
    <property type="protein sequence ID" value="KAG7819043.1"/>
    <property type="molecule type" value="Genomic_DNA"/>
</dbReference>
<name>A0AAN6I5V0_PICAN</name>
<dbReference type="Proteomes" id="UP001196530">
    <property type="component" value="Unassembled WGS sequence"/>
</dbReference>
<dbReference type="GeneID" id="66126962"/>
<comment type="caution">
    <text evidence="3">The sequence shown here is derived from an EMBL/GenBank/DDBJ whole genome shotgun (WGS) entry which is preliminary data.</text>
</comment>
<accession>A0AAN6I5V0</accession>
<feature type="compositionally biased region" description="Basic and acidic residues" evidence="1">
    <location>
        <begin position="180"/>
        <end position="189"/>
    </location>
</feature>
<feature type="region of interest" description="Disordered" evidence="1">
    <location>
        <begin position="1"/>
        <end position="36"/>
    </location>
</feature>
<feature type="domain" description="Exocyst complex component Sec10-like alpha-helical bundle" evidence="2">
    <location>
        <begin position="11"/>
        <end position="100"/>
    </location>
</feature>
<organism evidence="3 4">
    <name type="scientific">Pichia angusta</name>
    <name type="common">Yeast</name>
    <name type="synonym">Hansenula polymorpha</name>
    <dbReference type="NCBI Taxonomy" id="870730"/>
    <lineage>
        <taxon>Eukaryota</taxon>
        <taxon>Fungi</taxon>
        <taxon>Dikarya</taxon>
        <taxon>Ascomycota</taxon>
        <taxon>Saccharomycotina</taxon>
        <taxon>Pichiomycetes</taxon>
        <taxon>Pichiales</taxon>
        <taxon>Pichiaceae</taxon>
        <taxon>Ogataea</taxon>
    </lineage>
</organism>
<protein>
    <recommendedName>
        <fullName evidence="2">Exocyst complex component Sec10-like alpha-helical bundle domain-containing protein</fullName>
    </recommendedName>
</protein>
<evidence type="ECO:0000313" key="4">
    <source>
        <dbReference type="Proteomes" id="UP001196530"/>
    </source>
</evidence>
<sequence length="325" mass="36198">MERSSSLKDRFTRSKLRGGSDQGARAVSDSFDQDPGDGSEVSLVIAEKILKAVVESLTRAIELVPGRINEYSLEMFDILIMSYGQSYLAIELENLYYNGILVQQQKLASFFGSSEINLKFVEQIGLVDQKQTQPHVQLVSAGRRARSQHHRGRAARADRAQHEKHPQRPGHGRFPAGDAADDRQNRNLRQDAPLPRQSVPRAVRPSGLQPDAENGHHPPHPREPAHAAHRPLHAVPRQLKRLSRAHPGRDPLHLRFRRLRRPGRHEAAVQHPPRAHKPVFVPARAAQRPVQRGPADLPQEVRAETIHLAAVGLRPEISTGCVAAA</sequence>
<evidence type="ECO:0000313" key="3">
    <source>
        <dbReference type="EMBL" id="KAG7819043.1"/>
    </source>
</evidence>
<feature type="region of interest" description="Disordered" evidence="1">
    <location>
        <begin position="135"/>
        <end position="227"/>
    </location>
</feature>
<proteinExistence type="predicted"/>
<feature type="compositionally biased region" description="Basic and acidic residues" evidence="1">
    <location>
        <begin position="1"/>
        <end position="12"/>
    </location>
</feature>
<dbReference type="Pfam" id="PF07393">
    <property type="entry name" value="Sec10_HB"/>
    <property type="match status" value="1"/>
</dbReference>